<keyword evidence="2" id="KW-0812">Transmembrane</keyword>
<dbReference type="InterPro" id="IPR050739">
    <property type="entry name" value="MFP"/>
</dbReference>
<protein>
    <submittedName>
        <fullName evidence="3">Colicin V secretion protein CvaA</fullName>
    </submittedName>
</protein>
<name>A0A5E4XCX7_9BURK</name>
<proteinExistence type="predicted"/>
<keyword evidence="2" id="KW-1133">Transmembrane helix</keyword>
<dbReference type="PRINTS" id="PR01490">
    <property type="entry name" value="RTXTOXIND"/>
</dbReference>
<dbReference type="OrthoDB" id="9775513at2"/>
<evidence type="ECO:0000256" key="1">
    <source>
        <dbReference type="SAM" id="Coils"/>
    </source>
</evidence>
<accession>A0A5E4XCX7</accession>
<sequence>MFRKAALDANRSRPLGDVIAARPPSLKFATAFSVAASGVLLGIFVMGSYTQRSSVVGHLVPRSGIAKLSSPSPGTVKEMLVTDGQAVKGGDVLLIVSGERRDSNGNATLATVSQQISTRRDQLAQDLQSMEKGHGIQVSQLQNRVTSQSREIAKLDELIADHRQLVTLARASANRYRQLHVLDAASKEQAQQAKAQFLERQSRLHTLERDRLIASRELADAESALASLPHKYQTERSQLERQLVTLSQALAENEVAREFSVIAPVDGTATAVVTHLGQRVIENKHLVSIIPIDQPLEAHLYVQSEAVGLLKPEIPVTLRYRAFPYQKFGLQKGRILSISETSAPPDEITDIAPYHGLANEHGPLFLVKVRLDRQWVSGVHGEVLRLRAGMLLDANIARETRRLHEWAFAPLYRIRDKL</sequence>
<dbReference type="PANTHER" id="PTHR30386:SF28">
    <property type="entry name" value="EXPORTED PROTEIN"/>
    <property type="match status" value="1"/>
</dbReference>
<keyword evidence="4" id="KW-1185">Reference proteome</keyword>
<feature type="coiled-coil region" evidence="1">
    <location>
        <begin position="204"/>
        <end position="256"/>
    </location>
</feature>
<organism evidence="3 4">
    <name type="scientific">Pandoraea terrae</name>
    <dbReference type="NCBI Taxonomy" id="1537710"/>
    <lineage>
        <taxon>Bacteria</taxon>
        <taxon>Pseudomonadati</taxon>
        <taxon>Pseudomonadota</taxon>
        <taxon>Betaproteobacteria</taxon>
        <taxon>Burkholderiales</taxon>
        <taxon>Burkholderiaceae</taxon>
        <taxon>Pandoraea</taxon>
    </lineage>
</organism>
<gene>
    <name evidence="3" type="primary">cvaA_1</name>
    <name evidence="3" type="ORF">PTE30175_03718</name>
</gene>
<dbReference type="PANTHER" id="PTHR30386">
    <property type="entry name" value="MEMBRANE FUSION SUBUNIT OF EMRAB-TOLC MULTIDRUG EFFLUX PUMP"/>
    <property type="match status" value="1"/>
</dbReference>
<dbReference type="Gene3D" id="2.40.50.100">
    <property type="match status" value="1"/>
</dbReference>
<dbReference type="Proteomes" id="UP000414233">
    <property type="component" value="Unassembled WGS sequence"/>
</dbReference>
<dbReference type="InterPro" id="IPR011053">
    <property type="entry name" value="Single_hybrid_motif"/>
</dbReference>
<keyword evidence="1" id="KW-0175">Coiled coil</keyword>
<dbReference type="SUPFAM" id="SSF51230">
    <property type="entry name" value="Single hybrid motif"/>
    <property type="match status" value="1"/>
</dbReference>
<keyword evidence="2" id="KW-0472">Membrane</keyword>
<evidence type="ECO:0000256" key="2">
    <source>
        <dbReference type="SAM" id="Phobius"/>
    </source>
</evidence>
<evidence type="ECO:0000313" key="4">
    <source>
        <dbReference type="Proteomes" id="UP000414233"/>
    </source>
</evidence>
<evidence type="ECO:0000313" key="3">
    <source>
        <dbReference type="EMBL" id="VVE34269.1"/>
    </source>
</evidence>
<dbReference type="EMBL" id="CABPRZ010000017">
    <property type="protein sequence ID" value="VVE34269.1"/>
    <property type="molecule type" value="Genomic_DNA"/>
</dbReference>
<reference evidence="3 4" key="1">
    <citation type="submission" date="2019-08" db="EMBL/GenBank/DDBJ databases">
        <authorList>
            <person name="Peeters C."/>
        </authorList>
    </citation>
    <scope>NUCLEOTIDE SEQUENCE [LARGE SCALE GENOMIC DNA]</scope>
    <source>
        <strain evidence="3 4">LMG 30175</strain>
    </source>
</reference>
<dbReference type="AlphaFoldDB" id="A0A5E4XCX7"/>
<feature type="transmembrane region" description="Helical" evidence="2">
    <location>
        <begin position="28"/>
        <end position="49"/>
    </location>
</feature>